<dbReference type="InterPro" id="IPR050109">
    <property type="entry name" value="HTH-type_TetR-like_transc_reg"/>
</dbReference>
<dbReference type="InterPro" id="IPR025996">
    <property type="entry name" value="MT1864/Rv1816-like_C"/>
</dbReference>
<feature type="DNA-binding region" description="H-T-H motif" evidence="4">
    <location>
        <begin position="38"/>
        <end position="57"/>
    </location>
</feature>
<evidence type="ECO:0000313" key="6">
    <source>
        <dbReference type="EMBL" id="GAA4733996.1"/>
    </source>
</evidence>
<evidence type="ECO:0000256" key="1">
    <source>
        <dbReference type="ARBA" id="ARBA00023015"/>
    </source>
</evidence>
<dbReference type="InterPro" id="IPR001647">
    <property type="entry name" value="HTH_TetR"/>
</dbReference>
<dbReference type="Gene3D" id="1.10.357.10">
    <property type="entry name" value="Tetracycline Repressor, domain 2"/>
    <property type="match status" value="1"/>
</dbReference>
<dbReference type="SUPFAM" id="SSF46689">
    <property type="entry name" value="Homeodomain-like"/>
    <property type="match status" value="1"/>
</dbReference>
<sequence>MEETASSSRRSKERAAMRRRIVETALQLLEQEGTTAVTTRRVATEMDYTAPIVYQHFENKDALVLELVSHGYQMLTAELQEVSAQTDPSLRLLSAATSYVRFAGQHPHLFDAMNVVAVESVQRSAIVEPVLDLLQDWLGVWASSQRVDLGDNRDACDVVWGTLYGIGALGRLDSVGNERAQRLARQALEAILSGWLSQGGQRPA</sequence>
<dbReference type="PRINTS" id="PR00455">
    <property type="entry name" value="HTHTETR"/>
</dbReference>
<dbReference type="PROSITE" id="PS50977">
    <property type="entry name" value="HTH_TETR_2"/>
    <property type="match status" value="1"/>
</dbReference>
<dbReference type="PANTHER" id="PTHR30055">
    <property type="entry name" value="HTH-TYPE TRANSCRIPTIONAL REGULATOR RUTR"/>
    <property type="match status" value="1"/>
</dbReference>
<dbReference type="RefSeq" id="WP_345526322.1">
    <property type="nucleotide sequence ID" value="NZ_BAABKN010000011.1"/>
</dbReference>
<dbReference type="InterPro" id="IPR036271">
    <property type="entry name" value="Tet_transcr_reg_TetR-rel_C_sf"/>
</dbReference>
<dbReference type="PANTHER" id="PTHR30055:SF234">
    <property type="entry name" value="HTH-TYPE TRANSCRIPTIONAL REGULATOR BETI"/>
    <property type="match status" value="1"/>
</dbReference>
<evidence type="ECO:0000259" key="5">
    <source>
        <dbReference type="PROSITE" id="PS50977"/>
    </source>
</evidence>
<dbReference type="EMBL" id="BAABKN010000011">
    <property type="protein sequence ID" value="GAA4733996.1"/>
    <property type="molecule type" value="Genomic_DNA"/>
</dbReference>
<dbReference type="Proteomes" id="UP001499882">
    <property type="component" value="Unassembled WGS sequence"/>
</dbReference>
<keyword evidence="7" id="KW-1185">Reference proteome</keyword>
<dbReference type="Pfam" id="PF00440">
    <property type="entry name" value="TetR_N"/>
    <property type="match status" value="1"/>
</dbReference>
<proteinExistence type="predicted"/>
<accession>A0ABP8YPZ7</accession>
<gene>
    <name evidence="6" type="ORF">GCM10023350_16950</name>
</gene>
<evidence type="ECO:0000256" key="4">
    <source>
        <dbReference type="PROSITE-ProRule" id="PRU00335"/>
    </source>
</evidence>
<protein>
    <submittedName>
        <fullName evidence="6">TetR/AcrR family transcriptional regulator</fullName>
    </submittedName>
</protein>
<reference evidence="7" key="1">
    <citation type="journal article" date="2019" name="Int. J. Syst. Evol. Microbiol.">
        <title>The Global Catalogue of Microorganisms (GCM) 10K type strain sequencing project: providing services to taxonomists for standard genome sequencing and annotation.</title>
        <authorList>
            <consortium name="The Broad Institute Genomics Platform"/>
            <consortium name="The Broad Institute Genome Sequencing Center for Infectious Disease"/>
            <person name="Wu L."/>
            <person name="Ma J."/>
        </authorList>
    </citation>
    <scope>NUCLEOTIDE SEQUENCE [LARGE SCALE GENOMIC DNA]</scope>
    <source>
        <strain evidence="7">JCM 18532</strain>
    </source>
</reference>
<evidence type="ECO:0000256" key="3">
    <source>
        <dbReference type="ARBA" id="ARBA00023163"/>
    </source>
</evidence>
<evidence type="ECO:0000256" key="2">
    <source>
        <dbReference type="ARBA" id="ARBA00023125"/>
    </source>
</evidence>
<dbReference type="Pfam" id="PF13305">
    <property type="entry name" value="TetR_C_33"/>
    <property type="match status" value="1"/>
</dbReference>
<dbReference type="SUPFAM" id="SSF48498">
    <property type="entry name" value="Tetracyclin repressor-like, C-terminal domain"/>
    <property type="match status" value="1"/>
</dbReference>
<keyword evidence="3" id="KW-0804">Transcription</keyword>
<name>A0ABP8YPZ7_9ACTN</name>
<feature type="domain" description="HTH tetR-type" evidence="5">
    <location>
        <begin position="15"/>
        <end position="75"/>
    </location>
</feature>
<keyword evidence="2 4" id="KW-0238">DNA-binding</keyword>
<keyword evidence="1" id="KW-0805">Transcription regulation</keyword>
<dbReference type="InterPro" id="IPR009057">
    <property type="entry name" value="Homeodomain-like_sf"/>
</dbReference>
<comment type="caution">
    <text evidence="6">The sequence shown here is derived from an EMBL/GenBank/DDBJ whole genome shotgun (WGS) entry which is preliminary data.</text>
</comment>
<evidence type="ECO:0000313" key="7">
    <source>
        <dbReference type="Proteomes" id="UP001499882"/>
    </source>
</evidence>
<organism evidence="6 7">
    <name type="scientific">Nocardioides endophyticus</name>
    <dbReference type="NCBI Taxonomy" id="1353775"/>
    <lineage>
        <taxon>Bacteria</taxon>
        <taxon>Bacillati</taxon>
        <taxon>Actinomycetota</taxon>
        <taxon>Actinomycetes</taxon>
        <taxon>Propionibacteriales</taxon>
        <taxon>Nocardioidaceae</taxon>
        <taxon>Nocardioides</taxon>
    </lineage>
</organism>